<gene>
    <name evidence="4" type="ORF">PFISCL1PPCAC_26692</name>
</gene>
<dbReference type="GO" id="GO:0007156">
    <property type="term" value="P:homophilic cell adhesion via plasma membrane adhesion molecules"/>
    <property type="evidence" value="ECO:0007669"/>
    <property type="project" value="TreeGrafter"/>
</dbReference>
<dbReference type="GO" id="GO:0043025">
    <property type="term" value="C:neuronal cell body"/>
    <property type="evidence" value="ECO:0007669"/>
    <property type="project" value="TreeGrafter"/>
</dbReference>
<dbReference type="SMART" id="SM00408">
    <property type="entry name" value="IGc2"/>
    <property type="match status" value="3"/>
</dbReference>
<dbReference type="GO" id="GO:0050808">
    <property type="term" value="P:synapse organization"/>
    <property type="evidence" value="ECO:0007669"/>
    <property type="project" value="TreeGrafter"/>
</dbReference>
<dbReference type="InterPro" id="IPR013151">
    <property type="entry name" value="Immunoglobulin_dom"/>
</dbReference>
<feature type="domain" description="Ig-like" evidence="3">
    <location>
        <begin position="31"/>
        <end position="132"/>
    </location>
</feature>
<protein>
    <recommendedName>
        <fullName evidence="3">Ig-like domain-containing protein</fullName>
    </recommendedName>
</protein>
<dbReference type="FunFam" id="2.60.40.10:FF:002639">
    <property type="entry name" value="Neuronal immunoglobulin domain-containing protein rig-3"/>
    <property type="match status" value="1"/>
</dbReference>
<evidence type="ECO:0000256" key="1">
    <source>
        <dbReference type="ARBA" id="ARBA00023319"/>
    </source>
</evidence>
<comment type="caution">
    <text evidence="4">The sequence shown here is derived from an EMBL/GenBank/DDBJ whole genome shotgun (WGS) entry which is preliminary data.</text>
</comment>
<name>A0AAV5WXL4_9BILA</name>
<feature type="domain" description="Ig-like" evidence="3">
    <location>
        <begin position="233"/>
        <end position="336"/>
    </location>
</feature>
<keyword evidence="5" id="KW-1185">Reference proteome</keyword>
<dbReference type="Proteomes" id="UP001432322">
    <property type="component" value="Unassembled WGS sequence"/>
</dbReference>
<dbReference type="InterPro" id="IPR007110">
    <property type="entry name" value="Ig-like_dom"/>
</dbReference>
<evidence type="ECO:0000313" key="4">
    <source>
        <dbReference type="EMBL" id="GMT35395.1"/>
    </source>
</evidence>
<feature type="chain" id="PRO_5043327538" description="Ig-like domain-containing protein" evidence="2">
    <location>
        <begin position="17"/>
        <end position="469"/>
    </location>
</feature>
<evidence type="ECO:0000256" key="2">
    <source>
        <dbReference type="SAM" id="SignalP"/>
    </source>
</evidence>
<dbReference type="Gene3D" id="2.60.40.10">
    <property type="entry name" value="Immunoglobulins"/>
    <property type="match status" value="2"/>
</dbReference>
<dbReference type="InterPro" id="IPR050958">
    <property type="entry name" value="Cell_Adh-Cytoskel_Orgn"/>
</dbReference>
<dbReference type="Pfam" id="PF00047">
    <property type="entry name" value="ig"/>
    <property type="match status" value="1"/>
</dbReference>
<dbReference type="GO" id="GO:0008046">
    <property type="term" value="F:axon guidance receptor activity"/>
    <property type="evidence" value="ECO:0007669"/>
    <property type="project" value="TreeGrafter"/>
</dbReference>
<dbReference type="InterPro" id="IPR013783">
    <property type="entry name" value="Ig-like_fold"/>
</dbReference>
<feature type="signal peptide" evidence="2">
    <location>
        <begin position="1"/>
        <end position="16"/>
    </location>
</feature>
<accession>A0AAV5WXL4</accession>
<dbReference type="Pfam" id="PF13927">
    <property type="entry name" value="Ig_3"/>
    <property type="match status" value="1"/>
</dbReference>
<keyword evidence="2" id="KW-0732">Signal</keyword>
<dbReference type="PANTHER" id="PTHR45080">
    <property type="entry name" value="CONTACTIN 5"/>
    <property type="match status" value="1"/>
</dbReference>
<evidence type="ECO:0000259" key="3">
    <source>
        <dbReference type="PROSITE" id="PS50835"/>
    </source>
</evidence>
<organism evidence="4 5">
    <name type="scientific">Pristionchus fissidentatus</name>
    <dbReference type="NCBI Taxonomy" id="1538716"/>
    <lineage>
        <taxon>Eukaryota</taxon>
        <taxon>Metazoa</taxon>
        <taxon>Ecdysozoa</taxon>
        <taxon>Nematoda</taxon>
        <taxon>Chromadorea</taxon>
        <taxon>Rhabditida</taxon>
        <taxon>Rhabditina</taxon>
        <taxon>Diplogasteromorpha</taxon>
        <taxon>Diplogasteroidea</taxon>
        <taxon>Neodiplogasteridae</taxon>
        <taxon>Pristionchus</taxon>
    </lineage>
</organism>
<dbReference type="EMBL" id="BTSY01000007">
    <property type="protein sequence ID" value="GMT35395.1"/>
    <property type="molecule type" value="Genomic_DNA"/>
</dbReference>
<keyword evidence="1" id="KW-0393">Immunoglobulin domain</keyword>
<dbReference type="GO" id="GO:0005886">
    <property type="term" value="C:plasma membrane"/>
    <property type="evidence" value="ECO:0007669"/>
    <property type="project" value="TreeGrafter"/>
</dbReference>
<dbReference type="InterPro" id="IPR003598">
    <property type="entry name" value="Ig_sub2"/>
</dbReference>
<dbReference type="CDD" id="cd00063">
    <property type="entry name" value="FN3"/>
    <property type="match status" value="1"/>
</dbReference>
<dbReference type="InterPro" id="IPR003599">
    <property type="entry name" value="Ig_sub"/>
</dbReference>
<dbReference type="CDD" id="cd00096">
    <property type="entry name" value="Ig"/>
    <property type="match status" value="2"/>
</dbReference>
<proteinExistence type="predicted"/>
<dbReference type="InterPro" id="IPR003961">
    <property type="entry name" value="FN3_dom"/>
</dbReference>
<sequence>RLAAAATLLLLQLTAAKFIRRDIVSVDDATKRIKLDRESFVVRENDKLMISCVYEGNDIGEMADLKWLTTGGQPIDGESSSSVFTIAIHERETHYKKKTLHFVEVKPRDAGNYTCEAKNVDGKVFSRQVTVHVIDKIEWASNEERVGGLVGEPLTIDCGAKASPEPQIQITSDGGEPLDDNMFTIAGSEISVGALTKEYNGMKINCVALQILDDLDTTSTAQRTVTVDVWYTPEFEKEKIDRHTILERTAILPCNVTESNPPARHFNFFRNNQLLTDEKKYQQVMDVSENNAILKVYDVQPEDLGEYHCEVNNGRAKATLIINLKEANPPEELKVSLETVKKHGLVWLIETNANDKLPVEKIEIQVIRKEVLDEELERGEEEEEKIWHAKASSYHRNIVDSGLYDIGSLRTDTEYVFRFRAESEAGFGPRITLVGSTIEQSHTPPPSASSSSSTVFVALVSALTTTLLL</sequence>
<dbReference type="PANTHER" id="PTHR45080:SF27">
    <property type="entry name" value="NEURAL CELL ADHESION MOLECULE 1-LIKE"/>
    <property type="match status" value="1"/>
</dbReference>
<dbReference type="AlphaFoldDB" id="A0AAV5WXL4"/>
<feature type="non-terminal residue" evidence="4">
    <location>
        <position position="1"/>
    </location>
</feature>
<dbReference type="SMART" id="SM00409">
    <property type="entry name" value="IG"/>
    <property type="match status" value="3"/>
</dbReference>
<dbReference type="SUPFAM" id="SSF48726">
    <property type="entry name" value="Immunoglobulin"/>
    <property type="match status" value="2"/>
</dbReference>
<dbReference type="PROSITE" id="PS50835">
    <property type="entry name" value="IG_LIKE"/>
    <property type="match status" value="2"/>
</dbReference>
<dbReference type="GO" id="GO:0030424">
    <property type="term" value="C:axon"/>
    <property type="evidence" value="ECO:0007669"/>
    <property type="project" value="TreeGrafter"/>
</dbReference>
<evidence type="ECO:0000313" key="5">
    <source>
        <dbReference type="Proteomes" id="UP001432322"/>
    </source>
</evidence>
<dbReference type="InterPro" id="IPR036179">
    <property type="entry name" value="Ig-like_dom_sf"/>
</dbReference>
<reference evidence="4" key="1">
    <citation type="submission" date="2023-10" db="EMBL/GenBank/DDBJ databases">
        <title>Genome assembly of Pristionchus species.</title>
        <authorList>
            <person name="Yoshida K."/>
            <person name="Sommer R.J."/>
        </authorList>
    </citation>
    <scope>NUCLEOTIDE SEQUENCE</scope>
    <source>
        <strain evidence="4">RS5133</strain>
    </source>
</reference>